<feature type="transmembrane region" description="Helical" evidence="8">
    <location>
        <begin position="235"/>
        <end position="254"/>
    </location>
</feature>
<keyword evidence="7 8" id="KW-0472">Membrane</keyword>
<keyword evidence="6 8" id="KW-1133">Transmembrane helix</keyword>
<comment type="subcellular location">
    <subcellularLocation>
        <location evidence="1">Cell membrane</location>
        <topology evidence="1">Multi-pass membrane protein</topology>
    </subcellularLocation>
</comment>
<evidence type="ECO:0000256" key="3">
    <source>
        <dbReference type="ARBA" id="ARBA00022448"/>
    </source>
</evidence>
<feature type="transmembrane region" description="Helical" evidence="8">
    <location>
        <begin position="163"/>
        <end position="183"/>
    </location>
</feature>
<dbReference type="EMBL" id="BKAD01000020">
    <property type="protein sequence ID" value="GEP30905.1"/>
    <property type="molecule type" value="Genomic_DNA"/>
</dbReference>
<evidence type="ECO:0000256" key="2">
    <source>
        <dbReference type="ARBA" id="ARBA00008566"/>
    </source>
</evidence>
<sequence>MNTNSHIPQPLAKLSHPREAIRQFTPNWFTATMGTGVLALALNQFPYGHSTLYPIADFFWRFNIFLFVLFSVLYLLRWMFFPNEAKAIFQHPVVSMFFGAIPMGLATILNGFLAFGINRWGQTAVSIAYGLWWIDALLALLCAVVLPYLMFTRQTHSIENMTAVWLLPIVAAEVTAASGGLLAPHLTDASSAVLIFFMSYILWAISVPLAMGVLVILFMRLVLHKLPPRDMAVSSWLSLGPIGTGALGLLLLGGDAPTILAPQGMASMGVVAQGFGVIAGTILWGYGLWWLVMAVLITLRYIKEGLPFNMGWWGFTFPIGVYSLATLALARSTHLQFFEWAGAFLVVMLTGFWVLVSIRTVIGAYQGTLFFSPCLSVETGLADPVCGAPNGE</sequence>
<keyword evidence="3" id="KW-0813">Transport</keyword>
<reference evidence="9 10" key="1">
    <citation type="submission" date="2019-07" db="EMBL/GenBank/DDBJ databases">
        <title>Whole genome shotgun sequence of Thiobacillus plumbophilus NBRC 107929.</title>
        <authorList>
            <person name="Hosoyama A."/>
            <person name="Uohara A."/>
            <person name="Ohji S."/>
            <person name="Ichikawa N."/>
        </authorList>
    </citation>
    <scope>NUCLEOTIDE SEQUENCE [LARGE SCALE GENOMIC DNA]</scope>
    <source>
        <strain evidence="9 10">NBRC 107929</strain>
    </source>
</reference>
<dbReference type="CDD" id="cd09318">
    <property type="entry name" value="TDT_SSU1"/>
    <property type="match status" value="1"/>
</dbReference>
<evidence type="ECO:0000256" key="4">
    <source>
        <dbReference type="ARBA" id="ARBA00022475"/>
    </source>
</evidence>
<dbReference type="Pfam" id="PF03595">
    <property type="entry name" value="SLAC1"/>
    <property type="match status" value="1"/>
</dbReference>
<evidence type="ECO:0000256" key="8">
    <source>
        <dbReference type="SAM" id="Phobius"/>
    </source>
</evidence>
<feature type="transmembrane region" description="Helical" evidence="8">
    <location>
        <begin position="129"/>
        <end position="151"/>
    </location>
</feature>
<comment type="similarity">
    <text evidence="2">Belongs to the tellurite-resistance/dicarboxylate transporter (TDT) family.</text>
</comment>
<dbReference type="InterPro" id="IPR051629">
    <property type="entry name" value="Sulfite_efflux_TDT"/>
</dbReference>
<evidence type="ECO:0000256" key="7">
    <source>
        <dbReference type="ARBA" id="ARBA00023136"/>
    </source>
</evidence>
<feature type="transmembrane region" description="Helical" evidence="8">
    <location>
        <begin position="274"/>
        <end position="299"/>
    </location>
</feature>
<feature type="transmembrane region" description="Helical" evidence="8">
    <location>
        <begin position="311"/>
        <end position="331"/>
    </location>
</feature>
<dbReference type="RefSeq" id="WP_198415440.1">
    <property type="nucleotide sequence ID" value="NZ_AP021884.1"/>
</dbReference>
<evidence type="ECO:0000313" key="10">
    <source>
        <dbReference type="Proteomes" id="UP000321337"/>
    </source>
</evidence>
<gene>
    <name evidence="9" type="ORF">TPL01_20430</name>
</gene>
<organism evidence="9 10">
    <name type="scientific">Sulfuriferula plumbiphila</name>
    <dbReference type="NCBI Taxonomy" id="171865"/>
    <lineage>
        <taxon>Bacteria</taxon>
        <taxon>Pseudomonadati</taxon>
        <taxon>Pseudomonadota</taxon>
        <taxon>Betaproteobacteria</taxon>
        <taxon>Nitrosomonadales</taxon>
        <taxon>Sulfuricellaceae</taxon>
        <taxon>Sulfuriferula</taxon>
    </lineage>
</organism>
<dbReference type="AlphaFoldDB" id="A0A512L8T5"/>
<keyword evidence="4" id="KW-1003">Cell membrane</keyword>
<keyword evidence="5 8" id="KW-0812">Transmembrane</keyword>
<evidence type="ECO:0000256" key="5">
    <source>
        <dbReference type="ARBA" id="ARBA00022692"/>
    </source>
</evidence>
<feature type="transmembrane region" description="Helical" evidence="8">
    <location>
        <begin position="58"/>
        <end position="81"/>
    </location>
</feature>
<dbReference type="PANTHER" id="PTHR31686">
    <property type="match status" value="1"/>
</dbReference>
<dbReference type="Proteomes" id="UP000321337">
    <property type="component" value="Unassembled WGS sequence"/>
</dbReference>
<dbReference type="InterPro" id="IPR004695">
    <property type="entry name" value="SLAC1/Mae1/Ssu1/TehA"/>
</dbReference>
<protein>
    <submittedName>
        <fullName evidence="9">C4-dicarboxylate ABC transporter</fullName>
    </submittedName>
</protein>
<feature type="transmembrane region" description="Helical" evidence="8">
    <location>
        <begin position="93"/>
        <end position="117"/>
    </location>
</feature>
<accession>A0A512L8T5</accession>
<keyword evidence="10" id="KW-1185">Reference proteome</keyword>
<feature type="transmembrane region" description="Helical" evidence="8">
    <location>
        <begin position="337"/>
        <end position="356"/>
    </location>
</feature>
<evidence type="ECO:0000256" key="6">
    <source>
        <dbReference type="ARBA" id="ARBA00022989"/>
    </source>
</evidence>
<dbReference type="FunFam" id="1.50.10.150:FF:000004">
    <property type="entry name" value="Malic acid transporter"/>
    <property type="match status" value="1"/>
</dbReference>
<dbReference type="InterPro" id="IPR038665">
    <property type="entry name" value="Voltage-dep_anion_channel_sf"/>
</dbReference>
<evidence type="ECO:0000256" key="1">
    <source>
        <dbReference type="ARBA" id="ARBA00004651"/>
    </source>
</evidence>
<dbReference type="GO" id="GO:0005886">
    <property type="term" value="C:plasma membrane"/>
    <property type="evidence" value="ECO:0007669"/>
    <property type="project" value="UniProtKB-SubCell"/>
</dbReference>
<feature type="transmembrane region" description="Helical" evidence="8">
    <location>
        <begin position="28"/>
        <end position="46"/>
    </location>
</feature>
<proteinExistence type="inferred from homology"/>
<feature type="transmembrane region" description="Helical" evidence="8">
    <location>
        <begin position="195"/>
        <end position="223"/>
    </location>
</feature>
<dbReference type="PANTHER" id="PTHR31686:SF1">
    <property type="entry name" value="SULFITE EFFLUX PUMP SSU1"/>
    <property type="match status" value="1"/>
</dbReference>
<evidence type="ECO:0000313" key="9">
    <source>
        <dbReference type="EMBL" id="GEP30905.1"/>
    </source>
</evidence>
<dbReference type="GO" id="GO:0000319">
    <property type="term" value="F:sulfite transmembrane transporter activity"/>
    <property type="evidence" value="ECO:0007669"/>
    <property type="project" value="TreeGrafter"/>
</dbReference>
<dbReference type="Gene3D" id="1.50.10.150">
    <property type="entry name" value="Voltage-dependent anion channel"/>
    <property type="match status" value="1"/>
</dbReference>
<name>A0A512L8T5_9PROT</name>
<comment type="caution">
    <text evidence="9">The sequence shown here is derived from an EMBL/GenBank/DDBJ whole genome shotgun (WGS) entry which is preliminary data.</text>
</comment>